<accession>A0AAD6Z4L9</accession>
<evidence type="ECO:0000313" key="3">
    <source>
        <dbReference type="Proteomes" id="UP001218218"/>
    </source>
</evidence>
<evidence type="ECO:0000256" key="1">
    <source>
        <dbReference type="SAM" id="Phobius"/>
    </source>
</evidence>
<dbReference type="AlphaFoldDB" id="A0AAD6Z4L9"/>
<sequence length="190" mass="21700">MLEHECFQRIVGFANCLFRIFAPILFAFYQAQMALLAAWNSALKWPFVGSVFAACTFNFGPQAVTCSHLDFGNLAWGWCSITSLGWFNADRGGHLILWDLKLIIRFPPGATILIPSAIIRHSNIPVQPHEKRFSFVQYTAGGLFRWIHNGYMTDEDFLKKLTMESREAQDAEAETRWEEGVKMFSIIDDL</sequence>
<gene>
    <name evidence="2" type="ORF">DFH08DRAFT_918537</name>
</gene>
<keyword evidence="1" id="KW-1133">Transmembrane helix</keyword>
<dbReference type="Gene3D" id="3.60.130.30">
    <property type="match status" value="1"/>
</dbReference>
<name>A0AAD6Z4L9_9AGAR</name>
<keyword evidence="1" id="KW-0812">Transmembrane</keyword>
<feature type="transmembrane region" description="Helical" evidence="1">
    <location>
        <begin position="20"/>
        <end position="39"/>
    </location>
</feature>
<protein>
    <submittedName>
        <fullName evidence="2">Uncharacterized protein</fullName>
    </submittedName>
</protein>
<organism evidence="2 3">
    <name type="scientific">Mycena albidolilacea</name>
    <dbReference type="NCBI Taxonomy" id="1033008"/>
    <lineage>
        <taxon>Eukaryota</taxon>
        <taxon>Fungi</taxon>
        <taxon>Dikarya</taxon>
        <taxon>Basidiomycota</taxon>
        <taxon>Agaricomycotina</taxon>
        <taxon>Agaricomycetes</taxon>
        <taxon>Agaricomycetidae</taxon>
        <taxon>Agaricales</taxon>
        <taxon>Marasmiineae</taxon>
        <taxon>Mycenaceae</taxon>
        <taxon>Mycena</taxon>
    </lineage>
</organism>
<proteinExistence type="predicted"/>
<evidence type="ECO:0000313" key="2">
    <source>
        <dbReference type="EMBL" id="KAJ7306957.1"/>
    </source>
</evidence>
<comment type="caution">
    <text evidence="2">The sequence shown here is derived from an EMBL/GenBank/DDBJ whole genome shotgun (WGS) entry which is preliminary data.</text>
</comment>
<reference evidence="2" key="1">
    <citation type="submission" date="2023-03" db="EMBL/GenBank/DDBJ databases">
        <title>Massive genome expansion in bonnet fungi (Mycena s.s.) driven by repeated elements and novel gene families across ecological guilds.</title>
        <authorList>
            <consortium name="Lawrence Berkeley National Laboratory"/>
            <person name="Harder C.B."/>
            <person name="Miyauchi S."/>
            <person name="Viragh M."/>
            <person name="Kuo A."/>
            <person name="Thoen E."/>
            <person name="Andreopoulos B."/>
            <person name="Lu D."/>
            <person name="Skrede I."/>
            <person name="Drula E."/>
            <person name="Henrissat B."/>
            <person name="Morin E."/>
            <person name="Kohler A."/>
            <person name="Barry K."/>
            <person name="LaButti K."/>
            <person name="Morin E."/>
            <person name="Salamov A."/>
            <person name="Lipzen A."/>
            <person name="Mereny Z."/>
            <person name="Hegedus B."/>
            <person name="Baldrian P."/>
            <person name="Stursova M."/>
            <person name="Weitz H."/>
            <person name="Taylor A."/>
            <person name="Grigoriev I.V."/>
            <person name="Nagy L.G."/>
            <person name="Martin F."/>
            <person name="Kauserud H."/>
        </authorList>
    </citation>
    <scope>NUCLEOTIDE SEQUENCE</scope>
    <source>
        <strain evidence="2">CBHHK002</strain>
    </source>
</reference>
<keyword evidence="3" id="KW-1185">Reference proteome</keyword>
<dbReference type="Proteomes" id="UP001218218">
    <property type="component" value="Unassembled WGS sequence"/>
</dbReference>
<dbReference type="EMBL" id="JARIHO010000090">
    <property type="protein sequence ID" value="KAJ7306957.1"/>
    <property type="molecule type" value="Genomic_DNA"/>
</dbReference>
<keyword evidence="1" id="KW-0472">Membrane</keyword>